<gene>
    <name evidence="1" type="ordered locus">Dhaf_1464</name>
</gene>
<evidence type="ECO:0000313" key="1">
    <source>
        <dbReference type="EMBL" id="ACL19517.1"/>
    </source>
</evidence>
<dbReference type="RefSeq" id="WP_015943450.1">
    <property type="nucleotide sequence ID" value="NC_011830.1"/>
</dbReference>
<organism evidence="1 2">
    <name type="scientific">Desulfitobacterium hafniense (strain DSM 10664 / DCB-2)</name>
    <dbReference type="NCBI Taxonomy" id="272564"/>
    <lineage>
        <taxon>Bacteria</taxon>
        <taxon>Bacillati</taxon>
        <taxon>Bacillota</taxon>
        <taxon>Clostridia</taxon>
        <taxon>Eubacteriales</taxon>
        <taxon>Desulfitobacteriaceae</taxon>
        <taxon>Desulfitobacterium</taxon>
    </lineage>
</organism>
<proteinExistence type="predicted"/>
<reference evidence="1 2" key="1">
    <citation type="journal article" date="2012" name="BMC Microbiol.">
        <title>Genome sequence of Desulfitobacterium hafniense DCB-2, a Gram-positive anaerobe capable of dehalogenation and metal reduction.</title>
        <authorList>
            <person name="Kim S.H."/>
            <person name="Harzman C."/>
            <person name="Davis J.K."/>
            <person name="Hutcheson R."/>
            <person name="Broderick J.B."/>
            <person name="Marsh T.L."/>
            <person name="Tiedje J.M."/>
        </authorList>
    </citation>
    <scope>NUCLEOTIDE SEQUENCE [LARGE SCALE GENOMIC DNA]</scope>
    <source>
        <strain evidence="2">DSM 10664 / DCB-2</strain>
    </source>
</reference>
<dbReference type="HOGENOM" id="CLU_080118_1_0_9"/>
<name>B8FNZ2_DESHD</name>
<protein>
    <submittedName>
        <fullName evidence="1">Phage major tail protein, phi13 family</fullName>
    </submittedName>
</protein>
<dbReference type="AlphaFoldDB" id="B8FNZ2"/>
<dbReference type="NCBIfam" id="TIGR01603">
    <property type="entry name" value="maj_tail_phi13"/>
    <property type="match status" value="1"/>
</dbReference>
<dbReference type="EMBL" id="CP001336">
    <property type="protein sequence ID" value="ACL19517.1"/>
    <property type="molecule type" value="Genomic_DNA"/>
</dbReference>
<dbReference type="Proteomes" id="UP000007726">
    <property type="component" value="Chromosome"/>
</dbReference>
<dbReference type="InterPro" id="IPR006490">
    <property type="entry name" value="Maj_tail_phi13"/>
</dbReference>
<accession>B8FNZ2</accession>
<evidence type="ECO:0000313" key="2">
    <source>
        <dbReference type="Proteomes" id="UP000007726"/>
    </source>
</evidence>
<dbReference type="KEGG" id="dhd:Dhaf_1464"/>
<sequence>MAIVGLEKLYYAKLTADGVSGVTYDTPIYLEGVKEISISPKVSTVKAYAENRAWAQITSFDDVEVSIDLIDLTNAQRADLLGSDLAEEGGVISRVGDTAPYIALLYVANTSDGGKQYGILFKGKMELPEDSAKGQEGTVSFQSFSMKASFMPLRYNGMWKYQVSDKDPDCPADIQTKFFEQVIIPTQKIVENGEQEQG</sequence>